<protein>
    <submittedName>
        <fullName evidence="1">Uncharacterized protein</fullName>
    </submittedName>
</protein>
<organism evidence="1 2">
    <name type="scientific">Elysia crispata</name>
    <name type="common">lettuce slug</name>
    <dbReference type="NCBI Taxonomy" id="231223"/>
    <lineage>
        <taxon>Eukaryota</taxon>
        <taxon>Metazoa</taxon>
        <taxon>Spiralia</taxon>
        <taxon>Lophotrochozoa</taxon>
        <taxon>Mollusca</taxon>
        <taxon>Gastropoda</taxon>
        <taxon>Heterobranchia</taxon>
        <taxon>Euthyneura</taxon>
        <taxon>Panpulmonata</taxon>
        <taxon>Sacoglossa</taxon>
        <taxon>Placobranchoidea</taxon>
        <taxon>Plakobranchidae</taxon>
        <taxon>Elysia</taxon>
    </lineage>
</organism>
<name>A0AAE1DN61_9GAST</name>
<keyword evidence="2" id="KW-1185">Reference proteome</keyword>
<dbReference type="AlphaFoldDB" id="A0AAE1DN61"/>
<reference evidence="1" key="1">
    <citation type="journal article" date="2023" name="G3 (Bethesda)">
        <title>A reference genome for the long-term kleptoplast-retaining sea slug Elysia crispata morphotype clarki.</title>
        <authorList>
            <person name="Eastman K.E."/>
            <person name="Pendleton A.L."/>
            <person name="Shaikh M.A."/>
            <person name="Suttiyut T."/>
            <person name="Ogas R."/>
            <person name="Tomko P."/>
            <person name="Gavelis G."/>
            <person name="Widhalm J.R."/>
            <person name="Wisecaver J.H."/>
        </authorList>
    </citation>
    <scope>NUCLEOTIDE SEQUENCE</scope>
    <source>
        <strain evidence="1">ECLA1</strain>
    </source>
</reference>
<dbReference type="EMBL" id="JAWDGP010003306">
    <property type="protein sequence ID" value="KAK3775588.1"/>
    <property type="molecule type" value="Genomic_DNA"/>
</dbReference>
<evidence type="ECO:0000313" key="1">
    <source>
        <dbReference type="EMBL" id="KAK3775588.1"/>
    </source>
</evidence>
<proteinExistence type="predicted"/>
<dbReference type="Proteomes" id="UP001283361">
    <property type="component" value="Unassembled WGS sequence"/>
</dbReference>
<sequence>MDKRSSGRPRRTWRGISQDDLIRNGKPWTEEKKGFIAPKKWVQPLLRRHILSEVLDSRERMETKSAETQCFTITFVALQLRAEDSSDVEQWSEPQYTSKKTVHRDKTPKKKDFILVHNCWFFSVLSSKFRPGADCDSGHMLVWAKIRFKIFKFQKAKIDVATPTKACTQAIIPLMTEVKDAIRHIKSGKAPGFDGIRSEFITNSIPKGKKTLLTLCTRIWLSMECLAKWKKKEFVIIPKSWRFTRVLKLPYNSPNQSHKQHSALQDFKQTYTTCRRASWL</sequence>
<comment type="caution">
    <text evidence="1">The sequence shown here is derived from an EMBL/GenBank/DDBJ whole genome shotgun (WGS) entry which is preliminary data.</text>
</comment>
<evidence type="ECO:0000313" key="2">
    <source>
        <dbReference type="Proteomes" id="UP001283361"/>
    </source>
</evidence>
<gene>
    <name evidence="1" type="ORF">RRG08_000404</name>
</gene>
<accession>A0AAE1DN61</accession>